<name>A0ACB8ZHT2_ARCLA</name>
<reference evidence="1 2" key="2">
    <citation type="journal article" date="2022" name="Mol. Ecol. Resour.">
        <title>The genomes of chicory, endive, great burdock and yacon provide insights into Asteraceae paleo-polyploidization history and plant inulin production.</title>
        <authorList>
            <person name="Fan W."/>
            <person name="Wang S."/>
            <person name="Wang H."/>
            <person name="Wang A."/>
            <person name="Jiang F."/>
            <person name="Liu H."/>
            <person name="Zhao H."/>
            <person name="Xu D."/>
            <person name="Zhang Y."/>
        </authorList>
    </citation>
    <scope>NUCLEOTIDE SEQUENCE [LARGE SCALE GENOMIC DNA]</scope>
    <source>
        <strain evidence="2">cv. Niubang</strain>
    </source>
</reference>
<proteinExistence type="predicted"/>
<protein>
    <submittedName>
        <fullName evidence="1">Uncharacterized protein</fullName>
    </submittedName>
</protein>
<evidence type="ECO:0000313" key="1">
    <source>
        <dbReference type="EMBL" id="KAI3697163.1"/>
    </source>
</evidence>
<sequence>MMAVVGPKHQLFIYQCGSHQLYHPSMAANSLFPCLKLIFRFIHLNPNLYLHQTVAVSSLHLFSLSIKKS</sequence>
<comment type="caution">
    <text evidence="1">The sequence shown here is derived from an EMBL/GenBank/DDBJ whole genome shotgun (WGS) entry which is preliminary data.</text>
</comment>
<keyword evidence="2" id="KW-1185">Reference proteome</keyword>
<dbReference type="Proteomes" id="UP001055879">
    <property type="component" value="Linkage Group LG10"/>
</dbReference>
<accession>A0ACB8ZHT2</accession>
<gene>
    <name evidence="1" type="ORF">L6452_29970</name>
</gene>
<evidence type="ECO:0000313" key="2">
    <source>
        <dbReference type="Proteomes" id="UP001055879"/>
    </source>
</evidence>
<dbReference type="EMBL" id="CM042056">
    <property type="protein sequence ID" value="KAI3697163.1"/>
    <property type="molecule type" value="Genomic_DNA"/>
</dbReference>
<organism evidence="1 2">
    <name type="scientific">Arctium lappa</name>
    <name type="common">Greater burdock</name>
    <name type="synonym">Lappa major</name>
    <dbReference type="NCBI Taxonomy" id="4217"/>
    <lineage>
        <taxon>Eukaryota</taxon>
        <taxon>Viridiplantae</taxon>
        <taxon>Streptophyta</taxon>
        <taxon>Embryophyta</taxon>
        <taxon>Tracheophyta</taxon>
        <taxon>Spermatophyta</taxon>
        <taxon>Magnoliopsida</taxon>
        <taxon>eudicotyledons</taxon>
        <taxon>Gunneridae</taxon>
        <taxon>Pentapetalae</taxon>
        <taxon>asterids</taxon>
        <taxon>campanulids</taxon>
        <taxon>Asterales</taxon>
        <taxon>Asteraceae</taxon>
        <taxon>Carduoideae</taxon>
        <taxon>Cardueae</taxon>
        <taxon>Arctiinae</taxon>
        <taxon>Arctium</taxon>
    </lineage>
</organism>
<reference evidence="2" key="1">
    <citation type="journal article" date="2022" name="Mol. Ecol. Resour.">
        <title>The genomes of chicory, endive, great burdock and yacon provide insights into Asteraceae palaeo-polyploidization history and plant inulin production.</title>
        <authorList>
            <person name="Fan W."/>
            <person name="Wang S."/>
            <person name="Wang H."/>
            <person name="Wang A."/>
            <person name="Jiang F."/>
            <person name="Liu H."/>
            <person name="Zhao H."/>
            <person name="Xu D."/>
            <person name="Zhang Y."/>
        </authorList>
    </citation>
    <scope>NUCLEOTIDE SEQUENCE [LARGE SCALE GENOMIC DNA]</scope>
    <source>
        <strain evidence="2">cv. Niubang</strain>
    </source>
</reference>